<dbReference type="GO" id="GO:0016787">
    <property type="term" value="F:hydrolase activity"/>
    <property type="evidence" value="ECO:0007669"/>
    <property type="project" value="UniProtKB-KW"/>
</dbReference>
<evidence type="ECO:0000313" key="2">
    <source>
        <dbReference type="Proteomes" id="UP000288730"/>
    </source>
</evidence>
<dbReference type="AlphaFoldDB" id="A0A444RDP9"/>
<gene>
    <name evidence="1" type="primary">nikE</name>
    <name evidence="1" type="ORF">EPS76_10055</name>
</gene>
<dbReference type="EC" id="3.6.3.24" evidence="1"/>
<dbReference type="Proteomes" id="UP000288730">
    <property type="component" value="Unassembled WGS sequence"/>
</dbReference>
<accession>A0A444RDP9</accession>
<protein>
    <submittedName>
        <fullName evidence="1">Nickel import ATP-binding protein NikE</fullName>
        <ecNumber evidence="1">3.6.3.24</ecNumber>
    </submittedName>
</protein>
<keyword evidence="1" id="KW-0067">ATP-binding</keyword>
<comment type="caution">
    <text evidence="1">The sequence shown here is derived from an EMBL/GenBank/DDBJ whole genome shotgun (WGS) entry which is preliminary data.</text>
</comment>
<proteinExistence type="predicted"/>
<evidence type="ECO:0000313" key="1">
    <source>
        <dbReference type="EMBL" id="RXD16569.1"/>
    </source>
</evidence>
<reference evidence="1 2" key="1">
    <citation type="submission" date="2019-01" db="EMBL/GenBank/DDBJ databases">
        <title>Genomic analysis of febrile catheter-associated UTI E. coli isolates.</title>
        <authorList>
            <person name="Potter R."/>
            <person name="Zou Z."/>
            <person name="Henderson J."/>
            <person name="Dantas G."/>
        </authorList>
    </citation>
    <scope>NUCLEOTIDE SEQUENCE [LARGE SCALE GENOMIC DNA]</scope>
    <source>
        <strain evidence="1 2">29_CAASB</strain>
    </source>
</reference>
<sequence length="47" mass="5174">VMVMDNGQIVETQVVGDKLTFSSDAGRVLQNAVLPAFPVRRRTTEKV</sequence>
<dbReference type="EMBL" id="SCJN01000061">
    <property type="protein sequence ID" value="RXD16569.1"/>
    <property type="molecule type" value="Genomic_DNA"/>
</dbReference>
<feature type="non-terminal residue" evidence="1">
    <location>
        <position position="1"/>
    </location>
</feature>
<organism evidence="1 2">
    <name type="scientific">Escherichia coli</name>
    <dbReference type="NCBI Taxonomy" id="562"/>
    <lineage>
        <taxon>Bacteria</taxon>
        <taxon>Pseudomonadati</taxon>
        <taxon>Pseudomonadota</taxon>
        <taxon>Gammaproteobacteria</taxon>
        <taxon>Enterobacterales</taxon>
        <taxon>Enterobacteriaceae</taxon>
        <taxon>Escherichia</taxon>
    </lineage>
</organism>
<keyword evidence="1" id="KW-0547">Nucleotide-binding</keyword>
<name>A0A444RDP9_ECOLX</name>
<dbReference type="GO" id="GO:0005524">
    <property type="term" value="F:ATP binding"/>
    <property type="evidence" value="ECO:0007669"/>
    <property type="project" value="UniProtKB-KW"/>
</dbReference>
<keyword evidence="1" id="KW-0378">Hydrolase</keyword>